<dbReference type="KEGG" id="cbab:SMCB_1980"/>
<dbReference type="RefSeq" id="WP_171820300.1">
    <property type="nucleotide sequence ID" value="NZ_AP014569.1"/>
</dbReference>
<evidence type="ECO:0008006" key="4">
    <source>
        <dbReference type="Google" id="ProtNLM"/>
    </source>
</evidence>
<keyword evidence="3" id="KW-1185">Reference proteome</keyword>
<name>A0A060NXD7_9BURK</name>
<evidence type="ECO:0000313" key="3">
    <source>
        <dbReference type="Proteomes" id="UP000066014"/>
    </source>
</evidence>
<protein>
    <recommendedName>
        <fullName evidence="4">DUF4390 domain-containing protein</fullName>
    </recommendedName>
</protein>
<dbReference type="Pfam" id="PF14334">
    <property type="entry name" value="DUF4390"/>
    <property type="match status" value="1"/>
</dbReference>
<dbReference type="Proteomes" id="UP000066014">
    <property type="component" value="Chromosome"/>
</dbReference>
<gene>
    <name evidence="2" type="ORF">SMCB_1980</name>
</gene>
<evidence type="ECO:0000256" key="1">
    <source>
        <dbReference type="SAM" id="SignalP"/>
    </source>
</evidence>
<sequence>MLHWLLALCCLALAGTSWASAPLPVQLQRDAEGLSLSARLAPELPPDLEAVLLRGVPVHFVWLAEVRQPRWYWTARYLASVQRVVRVAYQPLTGRWRVSVHSGPVGEAALGTALHQNLDSFADAMAAATAVSRWRLLGAAELPAGGAVRVDFEFRLDDRLLPRPFQLVAPQSDGWSVLYRQSLRFDAGGT</sequence>
<accession>A0A060NXD7</accession>
<dbReference type="HOGENOM" id="CLU_070058_2_0_4"/>
<proteinExistence type="predicted"/>
<feature type="signal peptide" evidence="1">
    <location>
        <begin position="1"/>
        <end position="19"/>
    </location>
</feature>
<feature type="chain" id="PRO_5001588121" description="DUF4390 domain-containing protein" evidence="1">
    <location>
        <begin position="20"/>
        <end position="190"/>
    </location>
</feature>
<dbReference type="STRING" id="1458426.SMCB_1980"/>
<reference evidence="2 3" key="1">
    <citation type="journal article" date="2014" name="Nat. Commun.">
        <title>Physiological and genomic features of highly alkaliphilic hydrogen-utilizing Betaproteobacteria from a continental serpentinizing site.</title>
        <authorList>
            <person name="Suzuki S."/>
            <person name="Kuenen J.G."/>
            <person name="Schipper K."/>
            <person name="van der Velde S."/>
            <person name="Ishii S."/>
            <person name="Wu A."/>
            <person name="Sorokin D.Y."/>
            <person name="Tenney A."/>
            <person name="Meng X.Y."/>
            <person name="Morrill P.L."/>
            <person name="Kamagata Y."/>
            <person name="Muyzer G."/>
            <person name="Nealson K.H."/>
        </authorList>
    </citation>
    <scope>NUCLEOTIDE SEQUENCE [LARGE SCALE GENOMIC DNA]</scope>
    <source>
        <strain evidence="2 3">B1</strain>
    </source>
</reference>
<evidence type="ECO:0000313" key="2">
    <source>
        <dbReference type="EMBL" id="BAO84208.1"/>
    </source>
</evidence>
<dbReference type="EMBL" id="AP014569">
    <property type="protein sequence ID" value="BAO84208.1"/>
    <property type="molecule type" value="Genomic_DNA"/>
</dbReference>
<dbReference type="InterPro" id="IPR025500">
    <property type="entry name" value="DUF4390"/>
</dbReference>
<organism evidence="2 3">
    <name type="scientific">Serpentinimonas maccroryi</name>
    <dbReference type="NCBI Taxonomy" id="1458426"/>
    <lineage>
        <taxon>Bacteria</taxon>
        <taxon>Pseudomonadati</taxon>
        <taxon>Pseudomonadota</taxon>
        <taxon>Betaproteobacteria</taxon>
        <taxon>Burkholderiales</taxon>
        <taxon>Comamonadaceae</taxon>
        <taxon>Serpentinimonas</taxon>
    </lineage>
</organism>
<keyword evidence="1" id="KW-0732">Signal</keyword>
<dbReference type="AlphaFoldDB" id="A0A060NXD7"/>